<dbReference type="InterPro" id="IPR050090">
    <property type="entry name" value="Tyrosine_recombinase_XerCD"/>
</dbReference>
<dbReference type="InterPro" id="IPR010998">
    <property type="entry name" value="Integrase_recombinase_N"/>
</dbReference>
<dbReference type="PANTHER" id="PTHR30349">
    <property type="entry name" value="PHAGE INTEGRASE-RELATED"/>
    <property type="match status" value="1"/>
</dbReference>
<dbReference type="Proteomes" id="UP000238774">
    <property type="component" value="Unassembled WGS sequence"/>
</dbReference>
<dbReference type="CDD" id="cd01189">
    <property type="entry name" value="INT_ICEBs1_C_like"/>
    <property type="match status" value="1"/>
</dbReference>
<dbReference type="Pfam" id="PF00589">
    <property type="entry name" value="Phage_integrase"/>
    <property type="match status" value="1"/>
</dbReference>
<comment type="caution">
    <text evidence="5">The sequence shown here is derived from an EMBL/GenBank/DDBJ whole genome shotgun (WGS) entry which is preliminary data.</text>
</comment>
<evidence type="ECO:0000256" key="2">
    <source>
        <dbReference type="ARBA" id="ARBA00023125"/>
    </source>
</evidence>
<dbReference type="Gene3D" id="1.10.150.130">
    <property type="match status" value="1"/>
</dbReference>
<dbReference type="EMBL" id="PPCX01000010">
    <property type="protein sequence ID" value="PQL12100.1"/>
    <property type="molecule type" value="Genomic_DNA"/>
</dbReference>
<name>A0ABX5C127_9FIRM</name>
<accession>A0ABX5C127</accession>
<dbReference type="InterPro" id="IPR011010">
    <property type="entry name" value="DNA_brk_join_enz"/>
</dbReference>
<sequence>MFIEERKLKNGTLSYRYGESYKDPLTGKNKKVYATSSKNTKAIHKEMQRILSDKIETILNGANHKQQMTIGELVDEFANSERGIRKVTTQRNIDKYAVIIKKWFNGDIIATQLKAIHVQRIINQKLTELSWSYVKAAYGYLRQSFKYGKRMGYISNIDLFDDVVLRKPSKTPEQLQASRNKFLTKTELDTLLSLVDKKNHRVATLFKFLSLTGLRIGELRALRTQDYNAKEAYIDINATLSQKNERLTPKNEYSARKVSLGEPARKILVEWLQLNHTRKQIVQNYNNPDNYIFVTDGGQPYDIQFLNKLLKSIPFHKHVSTHTFRHTHISLLAEANIPLKTIMERVGHNEPKTTLSTYTHVTDEMKEQEQQFLDTLSV</sequence>
<keyword evidence="2" id="KW-0238">DNA-binding</keyword>
<comment type="similarity">
    <text evidence="1">Belongs to the 'phage' integrase family.</text>
</comment>
<keyword evidence="3" id="KW-0233">DNA recombination</keyword>
<protein>
    <submittedName>
        <fullName evidence="5">Site-specific integrase</fullName>
    </submittedName>
</protein>
<evidence type="ECO:0000256" key="3">
    <source>
        <dbReference type="ARBA" id="ARBA00023172"/>
    </source>
</evidence>
<evidence type="ECO:0000256" key="1">
    <source>
        <dbReference type="ARBA" id="ARBA00008857"/>
    </source>
</evidence>
<evidence type="ECO:0000259" key="4">
    <source>
        <dbReference type="PROSITE" id="PS51898"/>
    </source>
</evidence>
<gene>
    <name evidence="5" type="ORF">VRHSUH09_06690</name>
</gene>
<keyword evidence="6" id="KW-1185">Reference proteome</keyword>
<dbReference type="InterPro" id="IPR002104">
    <property type="entry name" value="Integrase_catalytic"/>
</dbReference>
<dbReference type="RefSeq" id="WP_054747140.1">
    <property type="nucleotide sequence ID" value="NZ_BBDV01000002.1"/>
</dbReference>
<proteinExistence type="inferred from homology"/>
<evidence type="ECO:0000313" key="5">
    <source>
        <dbReference type="EMBL" id="PQL12100.1"/>
    </source>
</evidence>
<evidence type="ECO:0000313" key="6">
    <source>
        <dbReference type="Proteomes" id="UP000238774"/>
    </source>
</evidence>
<reference evidence="5 6" key="1">
    <citation type="submission" date="2018-01" db="EMBL/GenBank/DDBJ databases">
        <title>Draft genome sequences of clinical isolates and type strains of oral Veillonella including Veillonella infantum sp., nov.</title>
        <authorList>
            <person name="Mashima I."/>
            <person name="Liao Y.-C."/>
            <person name="Sabharwal A."/>
            <person name="Haase E.M."/>
            <person name="Nakazawa F."/>
            <person name="Scannapieco F.A."/>
        </authorList>
    </citation>
    <scope>NUCLEOTIDE SEQUENCE [LARGE SCALE GENOMIC DNA]</scope>
    <source>
        <strain evidence="5 6">JCM 15642</strain>
    </source>
</reference>
<dbReference type="Gene3D" id="1.10.443.10">
    <property type="entry name" value="Intergrase catalytic core"/>
    <property type="match status" value="1"/>
</dbReference>
<dbReference type="PROSITE" id="PS51898">
    <property type="entry name" value="TYR_RECOMBINASE"/>
    <property type="match status" value="1"/>
</dbReference>
<feature type="domain" description="Tyr recombinase" evidence="4">
    <location>
        <begin position="178"/>
        <end position="371"/>
    </location>
</feature>
<dbReference type="SUPFAM" id="SSF56349">
    <property type="entry name" value="DNA breaking-rejoining enzymes"/>
    <property type="match status" value="1"/>
</dbReference>
<organism evidence="5 6">
    <name type="scientific">Veillonella rogosae JCM 15642</name>
    <dbReference type="NCBI Taxonomy" id="1298595"/>
    <lineage>
        <taxon>Bacteria</taxon>
        <taxon>Bacillati</taxon>
        <taxon>Bacillota</taxon>
        <taxon>Negativicutes</taxon>
        <taxon>Veillonellales</taxon>
        <taxon>Veillonellaceae</taxon>
        <taxon>Veillonella</taxon>
    </lineage>
</organism>
<dbReference type="InterPro" id="IPR013762">
    <property type="entry name" value="Integrase-like_cat_sf"/>
</dbReference>
<dbReference type="PANTHER" id="PTHR30349:SF64">
    <property type="entry name" value="PROPHAGE INTEGRASE INTD-RELATED"/>
    <property type="match status" value="1"/>
</dbReference>